<dbReference type="RefSeq" id="WP_248252102.1">
    <property type="nucleotide sequence ID" value="NZ_JAIWJX010000002.1"/>
</dbReference>
<comment type="caution">
    <text evidence="4">The sequence shown here is derived from an EMBL/GenBank/DDBJ whole genome shotgun (WGS) entry which is preliminary data.</text>
</comment>
<dbReference type="InterPro" id="IPR004111">
    <property type="entry name" value="Repressor_TetR_C"/>
</dbReference>
<dbReference type="InterPro" id="IPR036271">
    <property type="entry name" value="Tet_transcr_reg_TetR-rel_C_sf"/>
</dbReference>
<dbReference type="Proteomes" id="UP001139011">
    <property type="component" value="Unassembled WGS sequence"/>
</dbReference>
<feature type="domain" description="Tetracycline repressor TetR C-terminal" evidence="3">
    <location>
        <begin position="4"/>
        <end position="88"/>
    </location>
</feature>
<dbReference type="GO" id="GO:0045892">
    <property type="term" value="P:negative regulation of DNA-templated transcription"/>
    <property type="evidence" value="ECO:0007669"/>
    <property type="project" value="InterPro"/>
</dbReference>
<keyword evidence="5" id="KW-1185">Reference proteome</keyword>
<keyword evidence="2" id="KW-0804">Transcription</keyword>
<evidence type="ECO:0000313" key="4">
    <source>
        <dbReference type="EMBL" id="MCK6256424.1"/>
    </source>
</evidence>
<protein>
    <submittedName>
        <fullName evidence="4">TetR/AcrR family transcriptional regulator C-terminal domain-containing protein</fullName>
    </submittedName>
</protein>
<sequence>MKEQVPAAASLFNNYVLSFVKDEMILVHTSKAQRIPMDQLLKETKEMFQSLSVEQYPALNELAGYSAVVHGEPHFLFGLHVLLDGLKHNKKLNS</sequence>
<dbReference type="Pfam" id="PF02909">
    <property type="entry name" value="TetR_C_1"/>
    <property type="match status" value="1"/>
</dbReference>
<proteinExistence type="predicted"/>
<dbReference type="SUPFAM" id="SSF48498">
    <property type="entry name" value="Tetracyclin repressor-like, C-terminal domain"/>
    <property type="match status" value="1"/>
</dbReference>
<dbReference type="EMBL" id="JAIWJX010000002">
    <property type="protein sequence ID" value="MCK6256424.1"/>
    <property type="molecule type" value="Genomic_DNA"/>
</dbReference>
<name>A0A9X1XF54_9BACL</name>
<evidence type="ECO:0000259" key="3">
    <source>
        <dbReference type="Pfam" id="PF02909"/>
    </source>
</evidence>
<gene>
    <name evidence="4" type="ORF">LCY76_07430</name>
</gene>
<evidence type="ECO:0000256" key="1">
    <source>
        <dbReference type="ARBA" id="ARBA00023015"/>
    </source>
</evidence>
<dbReference type="Gene3D" id="1.10.357.10">
    <property type="entry name" value="Tetracycline Repressor, domain 2"/>
    <property type="match status" value="1"/>
</dbReference>
<evidence type="ECO:0000313" key="5">
    <source>
        <dbReference type="Proteomes" id="UP001139011"/>
    </source>
</evidence>
<accession>A0A9X1XF54</accession>
<reference evidence="4" key="1">
    <citation type="submission" date="2021-09" db="EMBL/GenBank/DDBJ databases">
        <title>Genome analysis of Fictibacillus sp. KIGAM418 isolated from marine sediment.</title>
        <authorList>
            <person name="Seo M.-J."/>
            <person name="Cho E.-S."/>
            <person name="Hwang C.Y."/>
        </authorList>
    </citation>
    <scope>NUCLEOTIDE SEQUENCE</scope>
    <source>
        <strain evidence="4">KIGAM418</strain>
    </source>
</reference>
<evidence type="ECO:0000256" key="2">
    <source>
        <dbReference type="ARBA" id="ARBA00023163"/>
    </source>
</evidence>
<keyword evidence="1" id="KW-0805">Transcription regulation</keyword>
<organism evidence="4 5">
    <name type="scientific">Fictibacillus marinisediminis</name>
    <dbReference type="NCBI Taxonomy" id="2878389"/>
    <lineage>
        <taxon>Bacteria</taxon>
        <taxon>Bacillati</taxon>
        <taxon>Bacillota</taxon>
        <taxon>Bacilli</taxon>
        <taxon>Bacillales</taxon>
        <taxon>Fictibacillaceae</taxon>
        <taxon>Fictibacillus</taxon>
    </lineage>
</organism>
<dbReference type="AlphaFoldDB" id="A0A9X1XF54"/>